<dbReference type="InterPro" id="IPR023753">
    <property type="entry name" value="FAD/NAD-binding_dom"/>
</dbReference>
<dbReference type="STRING" id="253628.A0A0D1ZZ56"/>
<dbReference type="SUPFAM" id="SSF51905">
    <property type="entry name" value="FAD/NAD(P)-binding domain"/>
    <property type="match status" value="1"/>
</dbReference>
<dbReference type="InterPro" id="IPR036188">
    <property type="entry name" value="FAD/NAD-bd_sf"/>
</dbReference>
<dbReference type="Gene3D" id="3.50.50.100">
    <property type="match status" value="1"/>
</dbReference>
<keyword evidence="3" id="KW-1185">Reference proteome</keyword>
<dbReference type="PRINTS" id="PR00368">
    <property type="entry name" value="FADPNR"/>
</dbReference>
<evidence type="ECO:0000313" key="3">
    <source>
        <dbReference type="Proteomes" id="UP000053259"/>
    </source>
</evidence>
<evidence type="ECO:0000259" key="1">
    <source>
        <dbReference type="Pfam" id="PF07992"/>
    </source>
</evidence>
<evidence type="ECO:0000313" key="2">
    <source>
        <dbReference type="EMBL" id="KIV99717.1"/>
    </source>
</evidence>
<dbReference type="EMBL" id="KN847572">
    <property type="protein sequence ID" value="KIV99717.1"/>
    <property type="molecule type" value="Genomic_DNA"/>
</dbReference>
<dbReference type="GO" id="GO:0050660">
    <property type="term" value="F:flavin adenine dinucleotide binding"/>
    <property type="evidence" value="ECO:0007669"/>
    <property type="project" value="TreeGrafter"/>
</dbReference>
<accession>A0A0D1ZZ56</accession>
<organism evidence="2 3">
    <name type="scientific">Verruconis gallopava</name>
    <dbReference type="NCBI Taxonomy" id="253628"/>
    <lineage>
        <taxon>Eukaryota</taxon>
        <taxon>Fungi</taxon>
        <taxon>Dikarya</taxon>
        <taxon>Ascomycota</taxon>
        <taxon>Pezizomycotina</taxon>
        <taxon>Dothideomycetes</taxon>
        <taxon>Pleosporomycetidae</taxon>
        <taxon>Venturiales</taxon>
        <taxon>Sympoventuriaceae</taxon>
        <taxon>Verruconis</taxon>
    </lineage>
</organism>
<dbReference type="OrthoDB" id="202203at2759"/>
<sequence>MALLSDKFRMYAKLLRFLLPMLSHRFLQKVGATIHRLTYTAAPDAKNVVVVGGSFAGFFVAQQLVTSLPTGYRVVLVERNEHMHYVFNFPRFSVMKGKERTAFIPYTGLENMATPGAYERKHATAERLERNKLLLSGGEEIEFAYCVVATGAKQPFPARLDVTGTDAACEQLKRAQSSIKRAGKIAVVGAGAVGVEMGKWHSLQGSSTNVNVVVVVVIVADEGDSSLIQMNDVGKEEPTDIKAYYPEKTVTLVSSRDCLLPGFGVKLREHASQATRRLGIEVILNARPEICEPSQYGGMQQLVFKDGRTECFDLVIPCTGQSPNASIVSNVSPRSISSKTGRILVTPSLQLADPEMPHVFALGDVADSGGPRMGRAAFCQARVVAQNIVASIKGGALRAYRPEVVVEGLIKLTLGKTEYVVDTCDADGNELLYSASDGSEDLDIARAWELYGVHCDAEALAEKRRS</sequence>
<dbReference type="GO" id="GO:0004174">
    <property type="term" value="F:electron-transferring-flavoprotein dehydrogenase activity"/>
    <property type="evidence" value="ECO:0007669"/>
    <property type="project" value="TreeGrafter"/>
</dbReference>
<name>A0A0D1ZZ56_9PEZI</name>
<dbReference type="RefSeq" id="XP_016209587.1">
    <property type="nucleotide sequence ID" value="XM_016362574.1"/>
</dbReference>
<reference evidence="2 3" key="1">
    <citation type="submission" date="2015-01" db="EMBL/GenBank/DDBJ databases">
        <title>The Genome Sequence of Ochroconis gallopava CBS43764.</title>
        <authorList>
            <consortium name="The Broad Institute Genomics Platform"/>
            <person name="Cuomo C."/>
            <person name="de Hoog S."/>
            <person name="Gorbushina A."/>
            <person name="Stielow B."/>
            <person name="Teixiera M."/>
            <person name="Abouelleil A."/>
            <person name="Chapman S.B."/>
            <person name="Priest M."/>
            <person name="Young S.K."/>
            <person name="Wortman J."/>
            <person name="Nusbaum C."/>
            <person name="Birren B."/>
        </authorList>
    </citation>
    <scope>NUCLEOTIDE SEQUENCE [LARGE SCALE GENOMIC DNA]</scope>
    <source>
        <strain evidence="2 3">CBS 43764</strain>
    </source>
</reference>
<dbReference type="AlphaFoldDB" id="A0A0D1ZZ56"/>
<proteinExistence type="predicted"/>
<dbReference type="GeneID" id="27316620"/>
<dbReference type="PANTHER" id="PTHR43735:SF5">
    <property type="entry name" value="FAD_NAD(P)-BINDING DOMAIN-CONTAINING PROTEIN"/>
    <property type="match status" value="1"/>
</dbReference>
<dbReference type="Proteomes" id="UP000053259">
    <property type="component" value="Unassembled WGS sequence"/>
</dbReference>
<dbReference type="GO" id="GO:0005737">
    <property type="term" value="C:cytoplasm"/>
    <property type="evidence" value="ECO:0007669"/>
    <property type="project" value="TreeGrafter"/>
</dbReference>
<dbReference type="VEuPathDB" id="FungiDB:PV09_08647"/>
<dbReference type="HOGENOM" id="CLU_019845_0_0_1"/>
<dbReference type="Pfam" id="PF07992">
    <property type="entry name" value="Pyr_redox_2"/>
    <property type="match status" value="1"/>
</dbReference>
<dbReference type="InParanoid" id="A0A0D1ZZ56"/>
<dbReference type="Gene3D" id="3.50.50.60">
    <property type="entry name" value="FAD/NAD(P)-binding domain"/>
    <property type="match status" value="2"/>
</dbReference>
<protein>
    <recommendedName>
        <fullName evidence="1">FAD/NAD(P)-binding domain-containing protein</fullName>
    </recommendedName>
</protein>
<dbReference type="PANTHER" id="PTHR43735">
    <property type="entry name" value="APOPTOSIS-INDUCING FACTOR 1"/>
    <property type="match status" value="1"/>
</dbReference>
<gene>
    <name evidence="2" type="ORF">PV09_08647</name>
</gene>
<feature type="domain" description="FAD/NAD(P)-binding" evidence="1">
    <location>
        <begin position="47"/>
        <end position="376"/>
    </location>
</feature>